<gene>
    <name evidence="1" type="ORF">CDL12_00806</name>
</gene>
<evidence type="ECO:0000313" key="2">
    <source>
        <dbReference type="Proteomes" id="UP000231279"/>
    </source>
</evidence>
<evidence type="ECO:0000313" key="1">
    <source>
        <dbReference type="EMBL" id="PIN26425.1"/>
    </source>
</evidence>
<accession>A0A2G9I9J3</accession>
<proteinExistence type="predicted"/>
<reference evidence="2" key="1">
    <citation type="journal article" date="2018" name="Gigascience">
        <title>Genome assembly of the Pink Ipe (Handroanthus impetiginosus, Bignoniaceae), a highly valued, ecologically keystone Neotropical timber forest tree.</title>
        <authorList>
            <person name="Silva-Junior O.B."/>
            <person name="Grattapaglia D."/>
            <person name="Novaes E."/>
            <person name="Collevatti R.G."/>
        </authorList>
    </citation>
    <scope>NUCLEOTIDE SEQUENCE [LARGE SCALE GENOMIC DNA]</scope>
    <source>
        <strain evidence="2">cv. UFG-1</strain>
    </source>
</reference>
<dbReference type="EMBL" id="NKXS01000095">
    <property type="protein sequence ID" value="PIN26425.1"/>
    <property type="molecule type" value="Genomic_DNA"/>
</dbReference>
<organism evidence="1 2">
    <name type="scientific">Handroanthus impetiginosus</name>
    <dbReference type="NCBI Taxonomy" id="429701"/>
    <lineage>
        <taxon>Eukaryota</taxon>
        <taxon>Viridiplantae</taxon>
        <taxon>Streptophyta</taxon>
        <taxon>Embryophyta</taxon>
        <taxon>Tracheophyta</taxon>
        <taxon>Spermatophyta</taxon>
        <taxon>Magnoliopsida</taxon>
        <taxon>eudicotyledons</taxon>
        <taxon>Gunneridae</taxon>
        <taxon>Pentapetalae</taxon>
        <taxon>asterids</taxon>
        <taxon>lamiids</taxon>
        <taxon>Lamiales</taxon>
        <taxon>Bignoniaceae</taxon>
        <taxon>Crescentiina</taxon>
        <taxon>Tabebuia alliance</taxon>
        <taxon>Handroanthus</taxon>
    </lineage>
</organism>
<dbReference type="Proteomes" id="UP000231279">
    <property type="component" value="Unassembled WGS sequence"/>
</dbReference>
<comment type="caution">
    <text evidence="1">The sequence shown here is derived from an EMBL/GenBank/DDBJ whole genome shotgun (WGS) entry which is preliminary data.</text>
</comment>
<protein>
    <submittedName>
        <fullName evidence="1">Uncharacterized protein</fullName>
    </submittedName>
</protein>
<dbReference type="AlphaFoldDB" id="A0A2G9I9J3"/>
<name>A0A2G9I9J3_9LAMI</name>
<sequence>MSIGEECKPCKPHVMLNQVGQRRRFGSKPAVRAIEGWRVTLKIGLQRQRRCYGGKISTAGKDCQQEHRHCADTMNTSFLRWSLAQQQSDSMVIFLHFHPGITS</sequence>
<keyword evidence="2" id="KW-1185">Reference proteome</keyword>